<evidence type="ECO:0000256" key="5">
    <source>
        <dbReference type="ARBA" id="ARBA00022475"/>
    </source>
</evidence>
<comment type="subunit">
    <text evidence="13">F-type ATPases have 2 components, CF(1) - the catalytic core - and CF(0) - the membrane proton channel. CF(1) has five subunits: alpha(3), beta(3), gamma(1), delta(1), epsilon(1). CF(0) has three main subunits: a, b and c.</text>
</comment>
<dbReference type="NCBIfam" id="TIGR01146">
    <property type="entry name" value="ATPsyn_F1gamma"/>
    <property type="match status" value="1"/>
</dbReference>
<evidence type="ECO:0000256" key="11">
    <source>
        <dbReference type="ARBA" id="ARBA00023310"/>
    </source>
</evidence>
<keyword evidence="7 13" id="KW-0375">Hydrogen ion transport</keyword>
<dbReference type="OrthoDB" id="9812769at2"/>
<gene>
    <name evidence="13" type="primary">atpG</name>
    <name evidence="14" type="ORF">SAMN05444272_0195</name>
</gene>
<dbReference type="GO" id="GO:0046933">
    <property type="term" value="F:proton-transporting ATP synthase activity, rotational mechanism"/>
    <property type="evidence" value="ECO:0007669"/>
    <property type="project" value="UniProtKB-UniRule"/>
</dbReference>
<dbReference type="Proteomes" id="UP000186002">
    <property type="component" value="Unassembled WGS sequence"/>
</dbReference>
<name>A0A1M6ZBY8_9HYPH</name>
<organism evidence="14 15">
    <name type="scientific">Roseibium suaedae</name>
    <dbReference type="NCBI Taxonomy" id="735517"/>
    <lineage>
        <taxon>Bacteria</taxon>
        <taxon>Pseudomonadati</taxon>
        <taxon>Pseudomonadota</taxon>
        <taxon>Alphaproteobacteria</taxon>
        <taxon>Hyphomicrobiales</taxon>
        <taxon>Stappiaceae</taxon>
        <taxon>Roseibium</taxon>
    </lineage>
</organism>
<dbReference type="FunFam" id="1.10.287.80:FF:000001">
    <property type="entry name" value="ATP synthase gamma chain"/>
    <property type="match status" value="1"/>
</dbReference>
<dbReference type="CDD" id="cd12151">
    <property type="entry name" value="F1-ATPase_gamma"/>
    <property type="match status" value="1"/>
</dbReference>
<dbReference type="SUPFAM" id="SSF52943">
    <property type="entry name" value="ATP synthase (F1-ATPase), gamma subunit"/>
    <property type="match status" value="1"/>
</dbReference>
<sequence>MPSLKDLRNRIASVKATQKITKAMQMVAAAKLRRAQEAAEAARPYAERMGEVLANLAVAFEGRDDAPKLMSGTGNDQVHLLVVATAERGLCGGFNTNIAKLARDKARSLIAQGKQVKIICVGKKGYDAIKREFGSLVIKVVDLRSVKNVGFSDAHEIAGTVLSMYEAGEFDVCTLFYSEFQSVIAQIPTALQLIPAVLPKKDAAADAGASAVYEYEPDEAEILEDLLPRNISVQIFRALLENSASEQGARMSAMDNATRNAGDMIDKLTISYNRQRQAQITTELIEIISGAEAL</sequence>
<keyword evidence="15" id="KW-1185">Reference proteome</keyword>
<dbReference type="NCBIfam" id="NF004146">
    <property type="entry name" value="PRK05621.1-4"/>
    <property type="match status" value="1"/>
</dbReference>
<evidence type="ECO:0000256" key="7">
    <source>
        <dbReference type="ARBA" id="ARBA00022781"/>
    </source>
</evidence>
<dbReference type="FunFam" id="1.10.287.80:FF:000003">
    <property type="entry name" value="ATP synthase gamma chain, chloroplastic"/>
    <property type="match status" value="1"/>
</dbReference>
<dbReference type="GO" id="GO:0005886">
    <property type="term" value="C:plasma membrane"/>
    <property type="evidence" value="ECO:0007669"/>
    <property type="project" value="UniProtKB-SubCell"/>
</dbReference>
<evidence type="ECO:0000313" key="14">
    <source>
        <dbReference type="EMBL" id="SHL28036.1"/>
    </source>
</evidence>
<keyword evidence="10 13" id="KW-0139">CF(1)</keyword>
<dbReference type="PRINTS" id="PR00126">
    <property type="entry name" value="ATPASEGAMMA"/>
</dbReference>
<dbReference type="PIRSF" id="PIRSF039089">
    <property type="entry name" value="ATP_synthase_gamma"/>
    <property type="match status" value="1"/>
</dbReference>
<dbReference type="AlphaFoldDB" id="A0A1M6ZBY8"/>
<dbReference type="InterPro" id="IPR000131">
    <property type="entry name" value="ATP_synth_F1_gsu"/>
</dbReference>
<evidence type="ECO:0000256" key="4">
    <source>
        <dbReference type="ARBA" id="ARBA00022448"/>
    </source>
</evidence>
<dbReference type="EMBL" id="FRBW01000001">
    <property type="protein sequence ID" value="SHL28036.1"/>
    <property type="molecule type" value="Genomic_DNA"/>
</dbReference>
<evidence type="ECO:0000256" key="8">
    <source>
        <dbReference type="ARBA" id="ARBA00023065"/>
    </source>
</evidence>
<accession>A0A1M6ZBY8</accession>
<dbReference type="GO" id="GO:0009579">
    <property type="term" value="C:thylakoid"/>
    <property type="evidence" value="ECO:0007669"/>
    <property type="project" value="UniProtKB-SubCell"/>
</dbReference>
<keyword evidence="6" id="KW-0997">Cell inner membrane</keyword>
<dbReference type="STRING" id="735517.SAMN05444272_0195"/>
<dbReference type="PROSITE" id="PS00153">
    <property type="entry name" value="ATPASE_GAMMA"/>
    <property type="match status" value="1"/>
</dbReference>
<keyword evidence="8 13" id="KW-0406">Ion transport</keyword>
<dbReference type="Gene3D" id="3.40.1380.10">
    <property type="match status" value="1"/>
</dbReference>
<dbReference type="GO" id="GO:0042777">
    <property type="term" value="P:proton motive force-driven plasma membrane ATP synthesis"/>
    <property type="evidence" value="ECO:0007669"/>
    <property type="project" value="UniProtKB-UniRule"/>
</dbReference>
<evidence type="ECO:0000256" key="6">
    <source>
        <dbReference type="ARBA" id="ARBA00022519"/>
    </source>
</evidence>
<dbReference type="GO" id="GO:0045259">
    <property type="term" value="C:proton-transporting ATP synthase complex"/>
    <property type="evidence" value="ECO:0007669"/>
    <property type="project" value="UniProtKB-KW"/>
</dbReference>
<evidence type="ECO:0000256" key="3">
    <source>
        <dbReference type="ARBA" id="ARBA00007681"/>
    </source>
</evidence>
<comment type="subcellular location">
    <subcellularLocation>
        <location evidence="13">Cell membrane</location>
        <topology evidence="13">Peripheral membrane protein</topology>
    </subcellularLocation>
    <subcellularLocation>
        <location evidence="2">Membrane</location>
        <topology evidence="2">Peripheral membrane protein</topology>
    </subcellularLocation>
    <subcellularLocation>
        <location evidence="12">Thylakoid</location>
    </subcellularLocation>
</comment>
<dbReference type="PANTHER" id="PTHR11693:SF22">
    <property type="entry name" value="ATP SYNTHASE SUBUNIT GAMMA, MITOCHONDRIAL"/>
    <property type="match status" value="1"/>
</dbReference>
<evidence type="ECO:0000256" key="2">
    <source>
        <dbReference type="ARBA" id="ARBA00004170"/>
    </source>
</evidence>
<evidence type="ECO:0000256" key="1">
    <source>
        <dbReference type="ARBA" id="ARBA00003456"/>
    </source>
</evidence>
<evidence type="ECO:0000256" key="10">
    <source>
        <dbReference type="ARBA" id="ARBA00023196"/>
    </source>
</evidence>
<dbReference type="HAMAP" id="MF_00815">
    <property type="entry name" value="ATP_synth_gamma_bact"/>
    <property type="match status" value="1"/>
</dbReference>
<keyword evidence="11 13" id="KW-0066">ATP synthesis</keyword>
<protein>
    <recommendedName>
        <fullName evidence="13">ATP synthase gamma chain</fullName>
    </recommendedName>
    <alternativeName>
        <fullName evidence="13">ATP synthase F1 sector gamma subunit</fullName>
    </alternativeName>
    <alternativeName>
        <fullName evidence="13">F-ATPase gamma subunit</fullName>
    </alternativeName>
</protein>
<dbReference type="Pfam" id="PF00231">
    <property type="entry name" value="ATP-synt"/>
    <property type="match status" value="1"/>
</dbReference>
<comment type="similarity">
    <text evidence="3 13">Belongs to the ATPase gamma chain family.</text>
</comment>
<keyword evidence="4 13" id="KW-0813">Transport</keyword>
<evidence type="ECO:0000256" key="12">
    <source>
        <dbReference type="ARBA" id="ARBA00060385"/>
    </source>
</evidence>
<dbReference type="InterPro" id="IPR035968">
    <property type="entry name" value="ATP_synth_F1_ATPase_gsu"/>
</dbReference>
<keyword evidence="9 13" id="KW-0472">Membrane</keyword>
<evidence type="ECO:0000256" key="13">
    <source>
        <dbReference type="HAMAP-Rule" id="MF_00815"/>
    </source>
</evidence>
<evidence type="ECO:0000313" key="15">
    <source>
        <dbReference type="Proteomes" id="UP000186002"/>
    </source>
</evidence>
<dbReference type="RefSeq" id="WP_073007637.1">
    <property type="nucleotide sequence ID" value="NZ_FRBW01000001.1"/>
</dbReference>
<dbReference type="GO" id="GO:0005524">
    <property type="term" value="F:ATP binding"/>
    <property type="evidence" value="ECO:0007669"/>
    <property type="project" value="UniProtKB-UniRule"/>
</dbReference>
<dbReference type="Gene3D" id="1.10.287.80">
    <property type="entry name" value="ATP synthase, gamma subunit, helix hairpin domain"/>
    <property type="match status" value="1"/>
</dbReference>
<comment type="function">
    <text evidence="1 13">Produces ATP from ADP in the presence of a proton gradient across the membrane. The gamma chain is believed to be important in regulating ATPase activity and the flow of protons through the CF(0) complex.</text>
</comment>
<evidence type="ECO:0000256" key="9">
    <source>
        <dbReference type="ARBA" id="ARBA00023136"/>
    </source>
</evidence>
<dbReference type="PANTHER" id="PTHR11693">
    <property type="entry name" value="ATP SYNTHASE GAMMA CHAIN"/>
    <property type="match status" value="1"/>
</dbReference>
<reference evidence="14 15" key="1">
    <citation type="submission" date="2016-11" db="EMBL/GenBank/DDBJ databases">
        <authorList>
            <person name="Jaros S."/>
            <person name="Januszkiewicz K."/>
            <person name="Wedrychowicz H."/>
        </authorList>
    </citation>
    <scope>NUCLEOTIDE SEQUENCE [LARGE SCALE GENOMIC DNA]</scope>
    <source>
        <strain evidence="14 15">DSM 22153</strain>
    </source>
</reference>
<keyword evidence="5 13" id="KW-1003">Cell membrane</keyword>
<dbReference type="InterPro" id="IPR023632">
    <property type="entry name" value="ATP_synth_F1_gsu_CS"/>
</dbReference>
<proteinExistence type="inferred from homology"/>